<protein>
    <submittedName>
        <fullName evidence="1">DUF3375 domain-containing protein</fullName>
    </submittedName>
</protein>
<evidence type="ECO:0000313" key="1">
    <source>
        <dbReference type="EMBL" id="MBD8045357.1"/>
    </source>
</evidence>
<dbReference type="InterPro" id="IPR021804">
    <property type="entry name" value="DUF3375"/>
</dbReference>
<accession>A0ABR8YMK2</accession>
<sequence length="489" mass="54657">MSFTENAVARWAELQRLQASPGWKLTNANPWVLALFREAFTRTRPRIPLDEFHSLTDSFLQQLRLNGQSLREDWTGKNYADEWVARRFLARPRADGRFVYELTEPAVRFLSYLDGFTGDTTSLNSSRLNTLLSSVETLAHESNPDPEARIAVLEEEIARREDLIRSLRAGDAPPPLDDDTAVEAARDILDLAAALPADFKRMRDGLEKMLHTLRQEMVESQASKGLTMGEILEADKRLRSTSEGRTYEGFTAFLNDADQQGRFRHAIAQVLERDFADAMSPGDRQALYRMISDMREQAAEIQRIYGRLSESLHTYVQSDEYRESVQLRKLIRAAETAIHKAPRGRRRAAVVPAPKLYASAFESLSMVRTYDPAEHAAPRKLPAPPSFTEADIHRAARTPKADRRVLRDAITRAGSRRGRATVAEIFAELPAEHRHLNSIRALLASAAPAAPAGGTETRTAASESIPFLQIDGSSRTAVLPVLTVAESQS</sequence>
<organism evidence="1 2">
    <name type="scientific">Arthrobacter pullicola</name>
    <dbReference type="NCBI Taxonomy" id="2762224"/>
    <lineage>
        <taxon>Bacteria</taxon>
        <taxon>Bacillati</taxon>
        <taxon>Actinomycetota</taxon>
        <taxon>Actinomycetes</taxon>
        <taxon>Micrococcales</taxon>
        <taxon>Micrococcaceae</taxon>
        <taxon>Arthrobacter</taxon>
    </lineage>
</organism>
<dbReference type="RefSeq" id="WP_191749188.1">
    <property type="nucleotide sequence ID" value="NZ_JACSQC010000010.1"/>
</dbReference>
<keyword evidence="2" id="KW-1185">Reference proteome</keyword>
<name>A0ABR8YMK2_9MICC</name>
<dbReference type="Proteomes" id="UP000652763">
    <property type="component" value="Unassembled WGS sequence"/>
</dbReference>
<evidence type="ECO:0000313" key="2">
    <source>
        <dbReference type="Proteomes" id="UP000652763"/>
    </source>
</evidence>
<reference evidence="1 2" key="1">
    <citation type="submission" date="2020-08" db="EMBL/GenBank/DDBJ databases">
        <title>A Genomic Blueprint of the Chicken Gut Microbiome.</title>
        <authorList>
            <person name="Gilroy R."/>
            <person name="Ravi A."/>
            <person name="Getino M."/>
            <person name="Pursley I."/>
            <person name="Horton D.L."/>
            <person name="Alikhan N.-F."/>
            <person name="Baker D."/>
            <person name="Gharbi K."/>
            <person name="Hall N."/>
            <person name="Watson M."/>
            <person name="Adriaenssens E.M."/>
            <person name="Foster-Nyarko E."/>
            <person name="Jarju S."/>
            <person name="Secka A."/>
            <person name="Antonio M."/>
            <person name="Oren A."/>
            <person name="Chaudhuri R."/>
            <person name="La Ragione R.M."/>
            <person name="Hildebrand F."/>
            <person name="Pallen M.J."/>
        </authorList>
    </citation>
    <scope>NUCLEOTIDE SEQUENCE [LARGE SCALE GENOMIC DNA]</scope>
    <source>
        <strain evidence="1 2">Sa2BUA2</strain>
    </source>
</reference>
<dbReference type="Pfam" id="PF11855">
    <property type="entry name" value="DUF3375"/>
    <property type="match status" value="1"/>
</dbReference>
<comment type="caution">
    <text evidence="1">The sequence shown here is derived from an EMBL/GenBank/DDBJ whole genome shotgun (WGS) entry which is preliminary data.</text>
</comment>
<proteinExistence type="predicted"/>
<gene>
    <name evidence="1" type="ORF">H9638_16235</name>
</gene>
<dbReference type="EMBL" id="JACSQC010000010">
    <property type="protein sequence ID" value="MBD8045357.1"/>
    <property type="molecule type" value="Genomic_DNA"/>
</dbReference>